<sequence>MAAIKNFDKKIGELKLQYGKINCPIVFNFRTFCSSWEWTKRSDVLTHHIHKYPAKLIPYIPIFFLSSQMCAKDDEVMDPFTGSGTVLLESITHPYFKRNCFGIEINPLARLIAKVKTTPLDLKKLQDKEEELFLNLKRKDINPIIPEYDNLDLWFSENAQKKLGKLRACIEELKDDDYKDFFFVCFSSLIRKVSLADPNIPPPVVLKPDKYKKGSSRYDEMKDFLKRNRIPNVKALFKQCVKDNERRVKSLSNIEDVSNGVAKARIVWDDSRDPKIGRLVAKGNIEKKGAKVFKENSIGLIITSPPYITAQKYVRTTKLELLWLGLVDSKSLIELDKETIGTEKVKVDDNLVRTNIKIIDNLCNKIVDISRERAIMVNRYFNDMILVIRNSYKMLKKDGRMILIVGNNKVCGYNVKTYGMLAEIGESIGFRKEMVIKDRIRSRGMITKRHKKGGLIEDEYIVVLQK</sequence>
<evidence type="ECO:0000256" key="6">
    <source>
        <dbReference type="ARBA" id="ARBA00022747"/>
    </source>
</evidence>
<comment type="similarity">
    <text evidence="1">Belongs to the N(4)/N(6)-methyltransferase family. N(4) subfamily.</text>
</comment>
<evidence type="ECO:0000256" key="4">
    <source>
        <dbReference type="ARBA" id="ARBA00022679"/>
    </source>
</evidence>
<organism evidence="8 9">
    <name type="scientific">Candidatus Desantisbacteria bacterium CG_4_10_14_0_8_um_filter_48_22</name>
    <dbReference type="NCBI Taxonomy" id="1974543"/>
    <lineage>
        <taxon>Bacteria</taxon>
        <taxon>Candidatus Desantisiibacteriota</taxon>
    </lineage>
</organism>
<evidence type="ECO:0000256" key="3">
    <source>
        <dbReference type="ARBA" id="ARBA00022603"/>
    </source>
</evidence>
<comment type="caution">
    <text evidence="8">The sequence shown here is derived from an EMBL/GenBank/DDBJ whole genome shotgun (WGS) entry which is preliminary data.</text>
</comment>
<evidence type="ECO:0000256" key="2">
    <source>
        <dbReference type="ARBA" id="ARBA00012185"/>
    </source>
</evidence>
<dbReference type="Gene3D" id="3.40.50.150">
    <property type="entry name" value="Vaccinia Virus protein VP39"/>
    <property type="match status" value="2"/>
</dbReference>
<dbReference type="InterPro" id="IPR017985">
    <property type="entry name" value="MeTrfase_CN4_CS"/>
</dbReference>
<dbReference type="PRINTS" id="PR00507">
    <property type="entry name" value="N12N6MTFRASE"/>
</dbReference>
<dbReference type="EC" id="2.1.1.113" evidence="2"/>
<dbReference type="Proteomes" id="UP000229307">
    <property type="component" value="Unassembled WGS sequence"/>
</dbReference>
<protein>
    <recommendedName>
        <fullName evidence="2">site-specific DNA-methyltransferase (cytosine-N(4)-specific)</fullName>
        <ecNumber evidence="2">2.1.1.113</ecNumber>
    </recommendedName>
</protein>
<evidence type="ECO:0000256" key="1">
    <source>
        <dbReference type="ARBA" id="ARBA00010203"/>
    </source>
</evidence>
<reference evidence="9" key="1">
    <citation type="submission" date="2017-09" db="EMBL/GenBank/DDBJ databases">
        <title>Depth-based differentiation of microbial function through sediment-hosted aquifers and enrichment of novel symbionts in the deep terrestrial subsurface.</title>
        <authorList>
            <person name="Probst A.J."/>
            <person name="Ladd B."/>
            <person name="Jarett J.K."/>
            <person name="Geller-Mcgrath D.E."/>
            <person name="Sieber C.M.K."/>
            <person name="Emerson J.B."/>
            <person name="Anantharaman K."/>
            <person name="Thomas B.C."/>
            <person name="Malmstrom R."/>
            <person name="Stieglmeier M."/>
            <person name="Klingl A."/>
            <person name="Woyke T."/>
            <person name="Ryan C.M."/>
            <person name="Banfield J.F."/>
        </authorList>
    </citation>
    <scope>NUCLEOTIDE SEQUENCE [LARGE SCALE GENOMIC DNA]</scope>
</reference>
<dbReference type="SUPFAM" id="SSF53335">
    <property type="entry name" value="S-adenosyl-L-methionine-dependent methyltransferases"/>
    <property type="match status" value="2"/>
</dbReference>
<name>A0A2M7SE12_9BACT</name>
<accession>A0A2M7SE12</accession>
<evidence type="ECO:0000313" key="9">
    <source>
        <dbReference type="Proteomes" id="UP000229307"/>
    </source>
</evidence>
<comment type="catalytic activity">
    <reaction evidence="7">
        <text>a 2'-deoxycytidine in DNA + S-adenosyl-L-methionine = an N(4)-methyl-2'-deoxycytidine in DNA + S-adenosyl-L-homocysteine + H(+)</text>
        <dbReference type="Rhea" id="RHEA:16857"/>
        <dbReference type="Rhea" id="RHEA-COMP:11369"/>
        <dbReference type="Rhea" id="RHEA-COMP:13674"/>
        <dbReference type="ChEBI" id="CHEBI:15378"/>
        <dbReference type="ChEBI" id="CHEBI:57856"/>
        <dbReference type="ChEBI" id="CHEBI:59789"/>
        <dbReference type="ChEBI" id="CHEBI:85452"/>
        <dbReference type="ChEBI" id="CHEBI:137933"/>
        <dbReference type="EC" id="2.1.1.113"/>
    </reaction>
</comment>
<evidence type="ECO:0000256" key="5">
    <source>
        <dbReference type="ARBA" id="ARBA00022691"/>
    </source>
</evidence>
<keyword evidence="6" id="KW-0680">Restriction system</keyword>
<gene>
    <name evidence="8" type="ORF">COY52_03155</name>
</gene>
<keyword evidence="5" id="KW-0949">S-adenosyl-L-methionine</keyword>
<dbReference type="GO" id="GO:0015667">
    <property type="term" value="F:site-specific DNA-methyltransferase (cytosine-N4-specific) activity"/>
    <property type="evidence" value="ECO:0007669"/>
    <property type="project" value="UniProtKB-EC"/>
</dbReference>
<keyword evidence="4" id="KW-0808">Transferase</keyword>
<dbReference type="PROSITE" id="PS00093">
    <property type="entry name" value="N4_MTASE"/>
    <property type="match status" value="1"/>
</dbReference>
<dbReference type="AlphaFoldDB" id="A0A2M7SE12"/>
<dbReference type="GO" id="GO:0032259">
    <property type="term" value="P:methylation"/>
    <property type="evidence" value="ECO:0007669"/>
    <property type="project" value="UniProtKB-KW"/>
</dbReference>
<dbReference type="GO" id="GO:0009307">
    <property type="term" value="P:DNA restriction-modification system"/>
    <property type="evidence" value="ECO:0007669"/>
    <property type="project" value="UniProtKB-KW"/>
</dbReference>
<dbReference type="InterPro" id="IPR029063">
    <property type="entry name" value="SAM-dependent_MTases_sf"/>
</dbReference>
<proteinExistence type="inferred from homology"/>
<evidence type="ECO:0000313" key="8">
    <source>
        <dbReference type="EMBL" id="PIZ17729.1"/>
    </source>
</evidence>
<dbReference type="GO" id="GO:0003677">
    <property type="term" value="F:DNA binding"/>
    <property type="evidence" value="ECO:0007669"/>
    <property type="project" value="InterPro"/>
</dbReference>
<evidence type="ECO:0000256" key="7">
    <source>
        <dbReference type="ARBA" id="ARBA00049120"/>
    </source>
</evidence>
<dbReference type="EMBL" id="PFMR01000089">
    <property type="protein sequence ID" value="PIZ17729.1"/>
    <property type="molecule type" value="Genomic_DNA"/>
</dbReference>
<keyword evidence="3" id="KW-0489">Methyltransferase</keyword>